<dbReference type="InterPro" id="IPR040976">
    <property type="entry name" value="Pkinase_fungal"/>
</dbReference>
<dbReference type="EMBL" id="MCFD01000004">
    <property type="protein sequence ID" value="ORX71552.1"/>
    <property type="molecule type" value="Genomic_DNA"/>
</dbReference>
<name>A0A1Y1WDM8_9FUNG</name>
<reference evidence="2 3" key="1">
    <citation type="submission" date="2016-07" db="EMBL/GenBank/DDBJ databases">
        <title>Pervasive Adenine N6-methylation of Active Genes in Fungi.</title>
        <authorList>
            <consortium name="DOE Joint Genome Institute"/>
            <person name="Mondo S.J."/>
            <person name="Dannebaum R.O."/>
            <person name="Kuo R.C."/>
            <person name="Labutti K."/>
            <person name="Haridas S."/>
            <person name="Kuo A."/>
            <person name="Salamov A."/>
            <person name="Ahrendt S.R."/>
            <person name="Lipzen A."/>
            <person name="Sullivan W."/>
            <person name="Andreopoulos W.B."/>
            <person name="Clum A."/>
            <person name="Lindquist E."/>
            <person name="Daum C."/>
            <person name="Ramamoorthy G.K."/>
            <person name="Gryganskyi A."/>
            <person name="Culley D."/>
            <person name="Magnuson J.K."/>
            <person name="James T.Y."/>
            <person name="O'Malley M.A."/>
            <person name="Stajich J.E."/>
            <person name="Spatafora J.W."/>
            <person name="Visel A."/>
            <person name="Grigoriev I.V."/>
        </authorList>
    </citation>
    <scope>NUCLEOTIDE SEQUENCE [LARGE SCALE GENOMIC DNA]</scope>
    <source>
        <strain evidence="2 3">ATCC 12442</strain>
    </source>
</reference>
<proteinExistence type="predicted"/>
<feature type="domain" description="Fungal-type protein kinase" evidence="1">
    <location>
        <begin position="146"/>
        <end position="254"/>
    </location>
</feature>
<organism evidence="2 3">
    <name type="scientific">Linderina pennispora</name>
    <dbReference type="NCBI Taxonomy" id="61395"/>
    <lineage>
        <taxon>Eukaryota</taxon>
        <taxon>Fungi</taxon>
        <taxon>Fungi incertae sedis</taxon>
        <taxon>Zoopagomycota</taxon>
        <taxon>Kickxellomycotina</taxon>
        <taxon>Kickxellomycetes</taxon>
        <taxon>Kickxellales</taxon>
        <taxon>Kickxellaceae</taxon>
        <taxon>Linderina</taxon>
    </lineage>
</organism>
<evidence type="ECO:0000313" key="3">
    <source>
        <dbReference type="Proteomes" id="UP000193922"/>
    </source>
</evidence>
<keyword evidence="3" id="KW-1185">Reference proteome</keyword>
<dbReference type="GeneID" id="63806363"/>
<evidence type="ECO:0000259" key="1">
    <source>
        <dbReference type="Pfam" id="PF17667"/>
    </source>
</evidence>
<sequence>MPTDEATTDEADAMIASITADLFAVAQNYSHEHRLVGDYLRSKHIDDPAELCTAIQRLFQRILDGIKSPTTSITARAPVQKSLVDSSRFSQVDVVLMTPHDFDHAGPRVYPSNVAPGSGDVFSTDVFAPVRIVCTSDEDGYRFGHLRKFVEFFVYWAMCDTSLLGYDTTMRYLAGVDCWEIECQQDVWPHDSESTSLAPGLPIAFYARAPMLHNMSRLYGRHTRCFQASTTVFGKYRFVIKDTWALAPESYEGDTYLHEAFALKQVTESRSIPDSSGRPKHLPQEPHVGSLKFKRYHQRIVTTPAAMPVEMLKSKKDFLSGAADALNIHQMMEEHCRLIHGSMLPSNMVFYRLPSGMMSGFPVDLALAVDMEPRRDKWPRVVDSTGSQCRLAGDRSKVHVPSQVPRGTLNCNSFRQQVL</sequence>
<dbReference type="AlphaFoldDB" id="A0A1Y1WDM8"/>
<dbReference type="RefSeq" id="XP_040745067.1">
    <property type="nucleotide sequence ID" value="XM_040889715.1"/>
</dbReference>
<accession>A0A1Y1WDM8</accession>
<gene>
    <name evidence="2" type="ORF">DL89DRAFT_282944</name>
</gene>
<dbReference type="Proteomes" id="UP000193922">
    <property type="component" value="Unassembled WGS sequence"/>
</dbReference>
<protein>
    <recommendedName>
        <fullName evidence="1">Fungal-type protein kinase domain-containing protein</fullName>
    </recommendedName>
</protein>
<evidence type="ECO:0000313" key="2">
    <source>
        <dbReference type="EMBL" id="ORX71552.1"/>
    </source>
</evidence>
<dbReference type="OrthoDB" id="5584477at2759"/>
<feature type="domain" description="Fungal-type protein kinase" evidence="1">
    <location>
        <begin position="285"/>
        <end position="375"/>
    </location>
</feature>
<dbReference type="Pfam" id="PF17667">
    <property type="entry name" value="Pkinase_fungal"/>
    <property type="match status" value="2"/>
</dbReference>
<comment type="caution">
    <text evidence="2">The sequence shown here is derived from an EMBL/GenBank/DDBJ whole genome shotgun (WGS) entry which is preliminary data.</text>
</comment>